<dbReference type="InterPro" id="IPR011850">
    <property type="entry name" value="T2SS_GspF"/>
</dbReference>
<proteinExistence type="inferred from homology"/>
<feature type="domain" description="Type II secretion system protein GspF" evidence="16">
    <location>
        <begin position="274"/>
        <end position="396"/>
    </location>
</feature>
<dbReference type="STRING" id="1137799.GZ78_13450"/>
<keyword evidence="8" id="KW-0479">Metal-binding</keyword>
<keyword evidence="7 14" id="KW-0812">Transmembrane</keyword>
<evidence type="ECO:0000256" key="4">
    <source>
        <dbReference type="ARBA" id="ARBA00022448"/>
    </source>
</evidence>
<keyword evidence="6" id="KW-0997">Cell inner membrane</keyword>
<evidence type="ECO:0000256" key="13">
    <source>
        <dbReference type="ARBA" id="ARBA00030750"/>
    </source>
</evidence>
<dbReference type="EMBL" id="JOKH01000002">
    <property type="protein sequence ID" value="KEQ18485.1"/>
    <property type="molecule type" value="Genomic_DNA"/>
</dbReference>
<protein>
    <recommendedName>
        <fullName evidence="13">General secretion pathway protein F</fullName>
    </recommendedName>
</protein>
<evidence type="ECO:0000313" key="18">
    <source>
        <dbReference type="Proteomes" id="UP000028073"/>
    </source>
</evidence>
<dbReference type="PANTHER" id="PTHR30012:SF0">
    <property type="entry name" value="TYPE II SECRETION SYSTEM PROTEIN F-RELATED"/>
    <property type="match status" value="1"/>
</dbReference>
<dbReference type="RefSeq" id="WP_034835865.1">
    <property type="nucleotide sequence ID" value="NZ_JOKH01000002.1"/>
</dbReference>
<sequence>MGVFAYEALDKKGKKRKGVLEADSARQLRQQLRSEGLAPVSIAESEQKSSGERASFSLFEKKASPGEVAMLTRQLATLVAASIPLEECLQALSRQVQKSHLKTMITTVRAKVLEGRTLAESLAIYPKTFDTLYCSMVAAGEKSGHLDTVLERLADYTEQRQVIRGKLIQAMIYPAILTIVAVSVIAVLLATVVPTVVEQFADLGQDLPGMTLALIAMSDFVRDYGFAVLGGLVALLFLRQRLLVNPKRRLTYDRIMLKMPVIGEVGAGVDTSRFARTLSILSSSSVPLLDGMRISAEVMSNSFIRKALEEASERVREGSSLWIALDKTQLFPPMMLHIIASGEKSGELEQMLGRAADSQDRQFENQVNIALGVFGPLLIVSMAGMVLFIVMAILTPMLDLNSLVSG</sequence>
<comment type="function">
    <text evidence="1">Component of the type II secretion system inner membrane complex required for the energy-dependent secretion of extracellular factors such as proteases and toxins from the periplasm.</text>
</comment>
<evidence type="ECO:0000256" key="10">
    <source>
        <dbReference type="ARBA" id="ARBA00022927"/>
    </source>
</evidence>
<comment type="subcellular location">
    <subcellularLocation>
        <location evidence="2 14">Cell inner membrane</location>
        <topology evidence="2 14">Multi-pass membrane protein</topology>
    </subcellularLocation>
</comment>
<keyword evidence="4 14" id="KW-0813">Transport</keyword>
<keyword evidence="10" id="KW-0653">Protein transport</keyword>
<dbReference type="OrthoDB" id="9805682at2"/>
<feature type="transmembrane region" description="Helical" evidence="15">
    <location>
        <begin position="213"/>
        <end position="238"/>
    </location>
</feature>
<keyword evidence="5" id="KW-1003">Cell membrane</keyword>
<dbReference type="FunFam" id="1.20.81.30:FF:000001">
    <property type="entry name" value="Type II secretion system protein F"/>
    <property type="match status" value="2"/>
</dbReference>
<dbReference type="GO" id="GO:0005886">
    <property type="term" value="C:plasma membrane"/>
    <property type="evidence" value="ECO:0007669"/>
    <property type="project" value="UniProtKB-SubCell"/>
</dbReference>
<evidence type="ECO:0000256" key="8">
    <source>
        <dbReference type="ARBA" id="ARBA00022723"/>
    </source>
</evidence>
<keyword evidence="12 15" id="KW-0472">Membrane</keyword>
<dbReference type="AlphaFoldDB" id="A0A081NJ62"/>
<evidence type="ECO:0000256" key="15">
    <source>
        <dbReference type="SAM" id="Phobius"/>
    </source>
</evidence>
<dbReference type="InterPro" id="IPR001992">
    <property type="entry name" value="T2SS_GspF/T4SS_PilC_CS"/>
</dbReference>
<dbReference type="PROSITE" id="PS00874">
    <property type="entry name" value="T2SP_F"/>
    <property type="match status" value="1"/>
</dbReference>
<dbReference type="GO" id="GO:0015628">
    <property type="term" value="P:protein secretion by the type II secretion system"/>
    <property type="evidence" value="ECO:0007669"/>
    <property type="project" value="InterPro"/>
</dbReference>
<evidence type="ECO:0000256" key="5">
    <source>
        <dbReference type="ARBA" id="ARBA00022475"/>
    </source>
</evidence>
<evidence type="ECO:0000256" key="12">
    <source>
        <dbReference type="ARBA" id="ARBA00023136"/>
    </source>
</evidence>
<feature type="domain" description="Type II secretion system protein GspF" evidence="16">
    <location>
        <begin position="72"/>
        <end position="194"/>
    </location>
</feature>
<dbReference type="Gene3D" id="1.20.81.30">
    <property type="entry name" value="Type II secretion system (T2SS), domain F"/>
    <property type="match status" value="2"/>
</dbReference>
<keyword evidence="11 15" id="KW-1133">Transmembrane helix</keyword>
<dbReference type="NCBIfam" id="TIGR02120">
    <property type="entry name" value="GspF"/>
    <property type="match status" value="1"/>
</dbReference>
<dbReference type="InterPro" id="IPR042094">
    <property type="entry name" value="T2SS_GspF_sf"/>
</dbReference>
<dbReference type="GO" id="GO:0015627">
    <property type="term" value="C:type II protein secretion system complex"/>
    <property type="evidence" value="ECO:0007669"/>
    <property type="project" value="InterPro"/>
</dbReference>
<evidence type="ECO:0000313" key="17">
    <source>
        <dbReference type="EMBL" id="KEQ18485.1"/>
    </source>
</evidence>
<comment type="similarity">
    <text evidence="3 14">Belongs to the GSP F family.</text>
</comment>
<evidence type="ECO:0000256" key="14">
    <source>
        <dbReference type="RuleBase" id="RU003923"/>
    </source>
</evidence>
<feature type="transmembrane region" description="Helical" evidence="15">
    <location>
        <begin position="170"/>
        <end position="193"/>
    </location>
</feature>
<accession>A0A081NJ62</accession>
<evidence type="ECO:0000259" key="16">
    <source>
        <dbReference type="Pfam" id="PF00482"/>
    </source>
</evidence>
<comment type="caution">
    <text evidence="17">The sequence shown here is derived from an EMBL/GenBank/DDBJ whole genome shotgun (WGS) entry which is preliminary data.</text>
</comment>
<feature type="transmembrane region" description="Helical" evidence="15">
    <location>
        <begin position="369"/>
        <end position="394"/>
    </location>
</feature>
<dbReference type="eggNOG" id="COG1459">
    <property type="taxonomic scope" value="Bacteria"/>
</dbReference>
<name>A0A081NJ62_9GAMM</name>
<reference evidence="17 18" key="1">
    <citation type="submission" date="2014-06" db="EMBL/GenBank/DDBJ databases">
        <title>Whole Genome Sequences of Three Symbiotic Endozoicomonas Bacteria.</title>
        <authorList>
            <person name="Neave M.J."/>
            <person name="Apprill A."/>
            <person name="Voolstra C.R."/>
        </authorList>
    </citation>
    <scope>NUCLEOTIDE SEQUENCE [LARGE SCALE GENOMIC DNA]</scope>
    <source>
        <strain evidence="17 18">DSM 25634</strain>
    </source>
</reference>
<dbReference type="GO" id="GO:0046872">
    <property type="term" value="F:metal ion binding"/>
    <property type="evidence" value="ECO:0007669"/>
    <property type="project" value="UniProtKB-KW"/>
</dbReference>
<evidence type="ECO:0000256" key="7">
    <source>
        <dbReference type="ARBA" id="ARBA00022692"/>
    </source>
</evidence>
<dbReference type="InterPro" id="IPR003004">
    <property type="entry name" value="GspF/PilC"/>
</dbReference>
<dbReference type="Proteomes" id="UP000028073">
    <property type="component" value="Unassembled WGS sequence"/>
</dbReference>
<evidence type="ECO:0000256" key="2">
    <source>
        <dbReference type="ARBA" id="ARBA00004429"/>
    </source>
</evidence>
<dbReference type="Pfam" id="PF00482">
    <property type="entry name" value="T2SSF"/>
    <property type="match status" value="2"/>
</dbReference>
<evidence type="ECO:0000256" key="9">
    <source>
        <dbReference type="ARBA" id="ARBA00022837"/>
    </source>
</evidence>
<dbReference type="PRINTS" id="PR00812">
    <property type="entry name" value="BCTERIALGSPF"/>
</dbReference>
<keyword evidence="18" id="KW-1185">Reference proteome</keyword>
<keyword evidence="9" id="KW-0106">Calcium</keyword>
<organism evidence="17 18">
    <name type="scientific">Endozoicomonas numazuensis</name>
    <dbReference type="NCBI Taxonomy" id="1137799"/>
    <lineage>
        <taxon>Bacteria</taxon>
        <taxon>Pseudomonadati</taxon>
        <taxon>Pseudomonadota</taxon>
        <taxon>Gammaproteobacteria</taxon>
        <taxon>Oceanospirillales</taxon>
        <taxon>Endozoicomonadaceae</taxon>
        <taxon>Endozoicomonas</taxon>
    </lineage>
</organism>
<gene>
    <name evidence="17" type="ORF">GZ78_13450</name>
</gene>
<dbReference type="PANTHER" id="PTHR30012">
    <property type="entry name" value="GENERAL SECRETION PATHWAY PROTEIN"/>
    <property type="match status" value="1"/>
</dbReference>
<dbReference type="InterPro" id="IPR018076">
    <property type="entry name" value="T2SS_GspF_dom"/>
</dbReference>
<evidence type="ECO:0000256" key="11">
    <source>
        <dbReference type="ARBA" id="ARBA00022989"/>
    </source>
</evidence>
<evidence type="ECO:0000256" key="3">
    <source>
        <dbReference type="ARBA" id="ARBA00005745"/>
    </source>
</evidence>
<evidence type="ECO:0000256" key="1">
    <source>
        <dbReference type="ARBA" id="ARBA00002684"/>
    </source>
</evidence>
<evidence type="ECO:0000256" key="6">
    <source>
        <dbReference type="ARBA" id="ARBA00022519"/>
    </source>
</evidence>